<accession>A0AC34FC08</accession>
<sequence length="102" mass="11528">MFQAAIFWSILLFSIIQAHALRGALIRNGRAFDQNGGGGENDVIYPLLQNPDYQLFNGDIPLKNQQQPELFRFARSSLPGAHQNFFRGRRDDSDEAESARFG</sequence>
<proteinExistence type="predicted"/>
<organism evidence="1 2">
    <name type="scientific">Panagrolaimus sp. ES5</name>
    <dbReference type="NCBI Taxonomy" id="591445"/>
    <lineage>
        <taxon>Eukaryota</taxon>
        <taxon>Metazoa</taxon>
        <taxon>Ecdysozoa</taxon>
        <taxon>Nematoda</taxon>
        <taxon>Chromadorea</taxon>
        <taxon>Rhabditida</taxon>
        <taxon>Tylenchina</taxon>
        <taxon>Panagrolaimomorpha</taxon>
        <taxon>Panagrolaimoidea</taxon>
        <taxon>Panagrolaimidae</taxon>
        <taxon>Panagrolaimus</taxon>
    </lineage>
</organism>
<dbReference type="WBParaSite" id="ES5_v2.g14277.t1">
    <property type="protein sequence ID" value="ES5_v2.g14277.t1"/>
    <property type="gene ID" value="ES5_v2.g14277"/>
</dbReference>
<dbReference type="Proteomes" id="UP000887579">
    <property type="component" value="Unplaced"/>
</dbReference>
<protein>
    <submittedName>
        <fullName evidence="2">Uncharacterized protein</fullName>
    </submittedName>
</protein>
<name>A0AC34FC08_9BILA</name>
<evidence type="ECO:0000313" key="2">
    <source>
        <dbReference type="WBParaSite" id="ES5_v2.g14277.t1"/>
    </source>
</evidence>
<reference evidence="2" key="1">
    <citation type="submission" date="2022-11" db="UniProtKB">
        <authorList>
            <consortium name="WormBaseParasite"/>
        </authorList>
    </citation>
    <scope>IDENTIFICATION</scope>
</reference>
<evidence type="ECO:0000313" key="1">
    <source>
        <dbReference type="Proteomes" id="UP000887579"/>
    </source>
</evidence>